<comment type="subcellular location">
    <subcellularLocation>
        <location evidence="1">Secreted</location>
    </subcellularLocation>
</comment>
<gene>
    <name evidence="10" type="primary">LOC117360021</name>
</gene>
<dbReference type="InParanoid" id="A0A6P8REN5"/>
<sequence>MKQLLLLLPALLTGVVALPLLGKEQCAKGPEIWCQNIHTASQCGAVNHCQQMVWNKPTVNNTLLMKLSPECIVCELYMTEVGKSLENNTIKERIIDKLEYVCIFLPIPLSSLEDCVSIAFLYANVILGILVEEARPERACSKLGYCPKNKLFLVERITPEQLSSGEFSTIRKLIVNYFDILLEKNENVLHEVCNFLQSSAQEQNNTLLMKCDSILCELYMTEVGKFLENNTIKERIKQELEYVCIFLPRSSLEMCMSIAFLYADAILGILVEEARPKRACSKLGNCPKNKLFPVERITPEQLSSGEFCTIRKLIVNYFDILLEKNENVLHEVCNFLQSSAQEQNNTLLMKLSPECIVCKLYMTEVGKFLENSIIKERIKQELEYVCIFLPRCSLEVCMSIAFLCTDAILSILVEETRPEHACSKLGYCPKNKLFLVERITPEQLSSGEFSTIRKLIVNYFDILLEKNENVLHEVCNFLQSSAQEQNNTLLMKLSPECIVCKLYMTEVGKLLENNIIKERIKQELEYVCNFLPRSSLEVCMSIAFLYTDAILRILVEEARPEHACSKLGYCPKNQLFLVERITPEQLSSGEFSTIRKLIVNYFDILLEKNENVLHEVCNFLQSSAQEQNNTLLMKLSPDCIVCKLYMTEVGKLLENNIIKERIKQELEYVCNFLPRSSLEVCMFIAFLYTDAILRILVEEARPEHACSKLGYCPKNQLFLVERITPEQLSSGEFSTIRKLIVNYFDILLEKNENVLHEVCNFLQSSAQEQVVEHCKRHVWN</sequence>
<feature type="chain" id="PRO_5027560732" evidence="6">
    <location>
        <begin position="18"/>
        <end position="780"/>
    </location>
</feature>
<evidence type="ECO:0000256" key="5">
    <source>
        <dbReference type="ARBA" id="ARBA00023180"/>
    </source>
</evidence>
<evidence type="ECO:0000259" key="8">
    <source>
        <dbReference type="PROSITE" id="PS51110"/>
    </source>
</evidence>
<name>A0A6P8REN5_GEOSA</name>
<dbReference type="InterPro" id="IPR008373">
    <property type="entry name" value="Saposin"/>
</dbReference>
<evidence type="ECO:0000256" key="1">
    <source>
        <dbReference type="ARBA" id="ARBA00004613"/>
    </source>
</evidence>
<evidence type="ECO:0000256" key="2">
    <source>
        <dbReference type="ARBA" id="ARBA00022525"/>
    </source>
</evidence>
<feature type="domain" description="Saposin B-type" evidence="7">
    <location>
        <begin position="209"/>
        <end position="290"/>
    </location>
</feature>
<dbReference type="InterPro" id="IPR003119">
    <property type="entry name" value="SAP_A"/>
</dbReference>
<dbReference type="PROSITE" id="PS50015">
    <property type="entry name" value="SAP_B"/>
    <property type="match status" value="5"/>
</dbReference>
<dbReference type="GO" id="GO:0016020">
    <property type="term" value="C:membrane"/>
    <property type="evidence" value="ECO:0007669"/>
    <property type="project" value="GOC"/>
</dbReference>
<dbReference type="OrthoDB" id="69496at2759"/>
<dbReference type="GO" id="GO:0005576">
    <property type="term" value="C:extracellular region"/>
    <property type="evidence" value="ECO:0007669"/>
    <property type="project" value="UniProtKB-SubCell"/>
</dbReference>
<keyword evidence="9" id="KW-1185">Reference proteome</keyword>
<dbReference type="AlphaFoldDB" id="A0A6P8REN5"/>
<dbReference type="SUPFAM" id="SSF47862">
    <property type="entry name" value="Saposin"/>
    <property type="match status" value="5"/>
</dbReference>
<dbReference type="KEGG" id="gsh:117360021"/>
<keyword evidence="2" id="KW-0964">Secreted</keyword>
<dbReference type="InterPro" id="IPR011001">
    <property type="entry name" value="Saposin-like"/>
</dbReference>
<dbReference type="PROSITE" id="PS51110">
    <property type="entry name" value="SAP_A"/>
    <property type="match status" value="1"/>
</dbReference>
<dbReference type="GO" id="GO:0005764">
    <property type="term" value="C:lysosome"/>
    <property type="evidence" value="ECO:0007669"/>
    <property type="project" value="InterPro"/>
</dbReference>
<dbReference type="PANTHER" id="PTHR11480">
    <property type="entry name" value="SAPOSIN-RELATED"/>
    <property type="match status" value="1"/>
</dbReference>
<keyword evidence="5" id="KW-0325">Glycoprotein</keyword>
<evidence type="ECO:0000313" key="9">
    <source>
        <dbReference type="Proteomes" id="UP000515159"/>
    </source>
</evidence>
<dbReference type="InterPro" id="IPR051428">
    <property type="entry name" value="Sphingo_Act-Surfact_Prot"/>
</dbReference>
<keyword evidence="3 6" id="KW-0732">Signal</keyword>
<dbReference type="SMART" id="SM00741">
    <property type="entry name" value="SapB"/>
    <property type="match status" value="5"/>
</dbReference>
<evidence type="ECO:0000259" key="7">
    <source>
        <dbReference type="PROSITE" id="PS50015"/>
    </source>
</evidence>
<feature type="domain" description="Saposin B-type" evidence="7">
    <location>
        <begin position="493"/>
        <end position="574"/>
    </location>
</feature>
<proteinExistence type="predicted"/>
<dbReference type="GO" id="GO:0006665">
    <property type="term" value="P:sphingolipid metabolic process"/>
    <property type="evidence" value="ECO:0007669"/>
    <property type="project" value="InterPro"/>
</dbReference>
<dbReference type="Proteomes" id="UP000515159">
    <property type="component" value="Chromosome 4"/>
</dbReference>
<feature type="signal peptide" evidence="6">
    <location>
        <begin position="1"/>
        <end position="17"/>
    </location>
</feature>
<dbReference type="GeneID" id="117360021"/>
<dbReference type="PANTHER" id="PTHR11480:SF33">
    <property type="entry name" value="PULMONARY SURFACTANT-ASSOCIATED PROTEIN B"/>
    <property type="match status" value="1"/>
</dbReference>
<dbReference type="SMART" id="SM00162">
    <property type="entry name" value="SAPA"/>
    <property type="match status" value="1"/>
</dbReference>
<feature type="domain" description="Saposin B-type" evidence="7">
    <location>
        <begin position="67"/>
        <end position="150"/>
    </location>
</feature>
<dbReference type="GO" id="GO:0007193">
    <property type="term" value="P:adenylate cyclase-inhibiting G protein-coupled receptor signaling pathway"/>
    <property type="evidence" value="ECO:0007669"/>
    <property type="project" value="TreeGrafter"/>
</dbReference>
<organism evidence="9 10">
    <name type="scientific">Geotrypetes seraphini</name>
    <name type="common">Gaboon caecilian</name>
    <name type="synonym">Caecilia seraphini</name>
    <dbReference type="NCBI Taxonomy" id="260995"/>
    <lineage>
        <taxon>Eukaryota</taxon>
        <taxon>Metazoa</taxon>
        <taxon>Chordata</taxon>
        <taxon>Craniata</taxon>
        <taxon>Vertebrata</taxon>
        <taxon>Euteleostomi</taxon>
        <taxon>Amphibia</taxon>
        <taxon>Gymnophiona</taxon>
        <taxon>Geotrypetes</taxon>
    </lineage>
</organism>
<dbReference type="InterPro" id="IPR007856">
    <property type="entry name" value="SapB_1"/>
</dbReference>
<evidence type="ECO:0000313" key="10">
    <source>
        <dbReference type="RefSeq" id="XP_033799456.1"/>
    </source>
</evidence>
<evidence type="ECO:0000256" key="6">
    <source>
        <dbReference type="SAM" id="SignalP"/>
    </source>
</evidence>
<keyword evidence="4" id="KW-1015">Disulfide bond</keyword>
<protein>
    <submittedName>
        <fullName evidence="10">Prosaposin-like isoform X1</fullName>
    </submittedName>
</protein>
<dbReference type="Gene3D" id="1.10.225.10">
    <property type="entry name" value="Saposin-like"/>
    <property type="match status" value="5"/>
</dbReference>
<feature type="domain" description="Saposin B-type" evidence="7">
    <location>
        <begin position="635"/>
        <end position="716"/>
    </location>
</feature>
<dbReference type="InterPro" id="IPR008139">
    <property type="entry name" value="SaposinB_dom"/>
</dbReference>
<evidence type="ECO:0000256" key="4">
    <source>
        <dbReference type="ARBA" id="ARBA00023157"/>
    </source>
</evidence>
<dbReference type="Pfam" id="PF05184">
    <property type="entry name" value="SapB_1"/>
    <property type="match status" value="3"/>
</dbReference>
<reference evidence="10" key="1">
    <citation type="submission" date="2025-08" db="UniProtKB">
        <authorList>
            <consortium name="RefSeq"/>
        </authorList>
    </citation>
    <scope>IDENTIFICATION</scope>
</reference>
<evidence type="ECO:0000256" key="3">
    <source>
        <dbReference type="ARBA" id="ARBA00022729"/>
    </source>
</evidence>
<feature type="domain" description="Saposin A-type" evidence="8">
    <location>
        <begin position="19"/>
        <end position="59"/>
    </location>
</feature>
<dbReference type="GO" id="GO:0019216">
    <property type="term" value="P:regulation of lipid metabolic process"/>
    <property type="evidence" value="ECO:0007669"/>
    <property type="project" value="TreeGrafter"/>
</dbReference>
<accession>A0A6P8REN5</accession>
<dbReference type="RefSeq" id="XP_033799456.1">
    <property type="nucleotide sequence ID" value="XM_033943565.1"/>
</dbReference>
<feature type="domain" description="Saposin B-type" evidence="7">
    <location>
        <begin position="351"/>
        <end position="432"/>
    </location>
</feature>
<dbReference type="Pfam" id="PF02199">
    <property type="entry name" value="SapA"/>
    <property type="match status" value="1"/>
</dbReference>
<dbReference type="PRINTS" id="PR01797">
    <property type="entry name" value="SAPOSIN"/>
</dbReference>